<dbReference type="FunFam" id="3.40.50.300:FF:001888">
    <property type="entry name" value="GTP-binding protein chloroplastic"/>
    <property type="match status" value="1"/>
</dbReference>
<reference evidence="6" key="1">
    <citation type="submission" date="2021-01" db="EMBL/GenBank/DDBJ databases">
        <authorList>
            <consortium name="Genoscope - CEA"/>
            <person name="William W."/>
        </authorList>
    </citation>
    <scope>NUCLEOTIDE SEQUENCE</scope>
</reference>
<comment type="caution">
    <text evidence="6">The sequence shown here is derived from an EMBL/GenBank/DDBJ whole genome shotgun (WGS) entry which is preliminary data.</text>
</comment>
<keyword evidence="2" id="KW-0547">Nucleotide-binding</keyword>
<dbReference type="Pfam" id="PF16360">
    <property type="entry name" value="GTP-bdg_M"/>
    <property type="match status" value="1"/>
</dbReference>
<dbReference type="InterPro" id="IPR032305">
    <property type="entry name" value="GTP-bd_M"/>
</dbReference>
<dbReference type="GO" id="GO:0043022">
    <property type="term" value="F:ribosome binding"/>
    <property type="evidence" value="ECO:0007669"/>
    <property type="project" value="TreeGrafter"/>
</dbReference>
<sequence>MLIKKLTKAIAKYQFSKQILDFAKPNPTKSQFIQHNVNCMVLHPIFYPNKGPELELYMAEEAIGLSKSLNWTLEQGPFWKDEYTKDIRKSQGKINQDDQDIQVEQLSNLDEDDLGHEWRNKIIRNSIAKSSLVKVPRIHSITFFTKGKLAMLGQHIQSKKINAVFINHELTPLQTRNLEKLWTQYSKGEITSTNIKEDIQESNEENNENYENILNYDDQSDNDNDFEGLSVKVFDRFTMILQIFAKRSTQGVSKLQIELSFLKFAKTKLVRSGSAFVSLSSIFKGDLMMAKEVYVEVVSAKQRRALGKMSGSGESELQLQRRLIDDRIAKVKKLIEEESIQRTKIKRKKLIHTVPRIALIGYTNAGKSQLLNCILQKDVVQSRDLLFQTLDTTSKQIRLASGQKALMLDTIGFITDLPHDLVESFKSTLEEVEDADIVLHIRDISHPCTEQQKQVVLSVLKELGFNQDFYSKKMIEVWNKIDLMNYPIDYESIESQDYPIVPISALMNINIKKLLQIMEEKSNQIMNKKQYRIRYNIDQHFERLKWFYDNGNISGVKNEQQIPPVKRGDPTIIEYDVIIDEITYNRYIATFQPEMRIKKNKGMPPSDWK</sequence>
<dbReference type="InterPro" id="IPR030394">
    <property type="entry name" value="G_HFLX_dom"/>
</dbReference>
<dbReference type="OrthoDB" id="10268034at2759"/>
<name>A0A8S1QX18_9CILI</name>
<proteinExistence type="predicted"/>
<evidence type="ECO:0000256" key="3">
    <source>
        <dbReference type="ARBA" id="ARBA00022842"/>
    </source>
</evidence>
<dbReference type="PANTHER" id="PTHR10229:SF8">
    <property type="entry name" value="GTPASE HFLX"/>
    <property type="match status" value="1"/>
</dbReference>
<dbReference type="CDD" id="cd01878">
    <property type="entry name" value="HflX"/>
    <property type="match status" value="1"/>
</dbReference>
<gene>
    <name evidence="6" type="ORF">PSON_ATCC_30995.1.T1200170</name>
</gene>
<evidence type="ECO:0000256" key="2">
    <source>
        <dbReference type="ARBA" id="ARBA00022741"/>
    </source>
</evidence>
<organism evidence="6 7">
    <name type="scientific">Paramecium sonneborni</name>
    <dbReference type="NCBI Taxonomy" id="65129"/>
    <lineage>
        <taxon>Eukaryota</taxon>
        <taxon>Sar</taxon>
        <taxon>Alveolata</taxon>
        <taxon>Ciliophora</taxon>
        <taxon>Intramacronucleata</taxon>
        <taxon>Oligohymenophorea</taxon>
        <taxon>Peniculida</taxon>
        <taxon>Parameciidae</taxon>
        <taxon>Paramecium</taxon>
    </lineage>
</organism>
<dbReference type="GO" id="GO:0005737">
    <property type="term" value="C:cytoplasm"/>
    <property type="evidence" value="ECO:0007669"/>
    <property type="project" value="TreeGrafter"/>
</dbReference>
<dbReference type="GO" id="GO:0046872">
    <property type="term" value="F:metal ion binding"/>
    <property type="evidence" value="ECO:0007669"/>
    <property type="project" value="UniProtKB-KW"/>
</dbReference>
<dbReference type="EMBL" id="CAJJDN010000120">
    <property type="protein sequence ID" value="CAD8119327.1"/>
    <property type="molecule type" value="Genomic_DNA"/>
</dbReference>
<dbReference type="Pfam" id="PF01926">
    <property type="entry name" value="MMR_HSR1"/>
    <property type="match status" value="1"/>
</dbReference>
<dbReference type="InterPro" id="IPR006073">
    <property type="entry name" value="GTP-bd"/>
</dbReference>
<dbReference type="Proteomes" id="UP000692954">
    <property type="component" value="Unassembled WGS sequence"/>
</dbReference>
<accession>A0A8S1QX18</accession>
<keyword evidence="1" id="KW-0479">Metal-binding</keyword>
<dbReference type="PROSITE" id="PS51705">
    <property type="entry name" value="G_HFLX"/>
    <property type="match status" value="1"/>
</dbReference>
<dbReference type="Pfam" id="PF13167">
    <property type="entry name" value="GTP-bdg_N"/>
    <property type="match status" value="1"/>
</dbReference>
<keyword evidence="7" id="KW-1185">Reference proteome</keyword>
<evidence type="ECO:0000256" key="4">
    <source>
        <dbReference type="ARBA" id="ARBA00023134"/>
    </source>
</evidence>
<dbReference type="PANTHER" id="PTHR10229">
    <property type="entry name" value="GTP-BINDING PROTEIN HFLX"/>
    <property type="match status" value="1"/>
</dbReference>
<protein>
    <recommendedName>
        <fullName evidence="5">Hflx-type G domain-containing protein</fullName>
    </recommendedName>
</protein>
<feature type="domain" description="Hflx-type G" evidence="5">
    <location>
        <begin position="355"/>
        <end position="526"/>
    </location>
</feature>
<dbReference type="GO" id="GO:0005525">
    <property type="term" value="F:GTP binding"/>
    <property type="evidence" value="ECO:0007669"/>
    <property type="project" value="UniProtKB-KW"/>
</dbReference>
<evidence type="ECO:0000313" key="7">
    <source>
        <dbReference type="Proteomes" id="UP000692954"/>
    </source>
</evidence>
<keyword evidence="3" id="KW-0460">Magnesium</keyword>
<evidence type="ECO:0000256" key="1">
    <source>
        <dbReference type="ARBA" id="ARBA00022723"/>
    </source>
</evidence>
<dbReference type="InterPro" id="IPR016496">
    <property type="entry name" value="GTPase_HflX"/>
</dbReference>
<evidence type="ECO:0000313" key="6">
    <source>
        <dbReference type="EMBL" id="CAD8119327.1"/>
    </source>
</evidence>
<dbReference type="AlphaFoldDB" id="A0A8S1QX18"/>
<keyword evidence="4" id="KW-0342">GTP-binding</keyword>
<evidence type="ECO:0000259" key="5">
    <source>
        <dbReference type="PROSITE" id="PS51705"/>
    </source>
</evidence>
<dbReference type="InterPro" id="IPR025121">
    <property type="entry name" value="GTPase_HflX_N"/>
</dbReference>